<feature type="binding site" evidence="6">
    <location>
        <position position="61"/>
    </location>
    <ligand>
        <name>(6S)-NADPHX</name>
        <dbReference type="ChEBI" id="CHEBI:64076"/>
    </ligand>
</feature>
<feature type="binding site" evidence="6">
    <location>
        <position position="251"/>
    </location>
    <ligand>
        <name>AMP</name>
        <dbReference type="ChEBI" id="CHEBI:456215"/>
    </ligand>
</feature>
<dbReference type="InterPro" id="IPR000631">
    <property type="entry name" value="CARKD"/>
</dbReference>
<dbReference type="HAMAP" id="MF_01965">
    <property type="entry name" value="NADHX_dehydratase"/>
    <property type="match status" value="1"/>
</dbReference>
<evidence type="ECO:0000256" key="6">
    <source>
        <dbReference type="HAMAP-Rule" id="MF_01965"/>
    </source>
</evidence>
<sequence>MRSDDTRPDRPDHDPAQDGPRDAVTVTSAVLREWPLPPPGTGKESRGRTVVVGGSVRTPGAVLLAAESALRSGAGKLQVATTAGTATALGVALPEALVLGLPQTPGGGIDPVCADDEELVDLVGGAHAALLGVGAVGEQDVRSLLEAVVPRLDTTVVLDALGLAPVTADVTFLHHLQGRAVLTPNLSELAIVLDADPEEIGQDVGSAARELARRSRCTVAAGGGESWVAAPDGRCWRDASGGAGLGVSGSGDVLAGIVTGLCARGADPTQAAVWGVYLHGRAGDRLASTVGRLGFLARELPGQVPGVLAEIEV</sequence>
<feature type="region of interest" description="Disordered" evidence="7">
    <location>
        <begin position="1"/>
        <end position="23"/>
    </location>
</feature>
<evidence type="ECO:0000256" key="2">
    <source>
        <dbReference type="ARBA" id="ARBA00022840"/>
    </source>
</evidence>
<dbReference type="CDD" id="cd01171">
    <property type="entry name" value="YXKO-related"/>
    <property type="match status" value="1"/>
</dbReference>
<proteinExistence type="inferred from homology"/>
<comment type="caution">
    <text evidence="6">Lacks conserved residue(s) required for the propagation of feature annotation.</text>
</comment>
<name>A0ABV4H4V5_9ACTN</name>
<organism evidence="9 10">
    <name type="scientific">Kineococcus halophytocola</name>
    <dbReference type="NCBI Taxonomy" id="3234027"/>
    <lineage>
        <taxon>Bacteria</taxon>
        <taxon>Bacillati</taxon>
        <taxon>Actinomycetota</taxon>
        <taxon>Actinomycetes</taxon>
        <taxon>Kineosporiales</taxon>
        <taxon>Kineosporiaceae</taxon>
        <taxon>Kineococcus</taxon>
    </lineage>
</organism>
<reference evidence="9 10" key="1">
    <citation type="submission" date="2024-07" db="EMBL/GenBank/DDBJ databases">
        <authorList>
            <person name="Thanompreechachai J."/>
            <person name="Duangmal K."/>
        </authorList>
    </citation>
    <scope>NUCLEOTIDE SEQUENCE [LARGE SCALE GENOMIC DNA]</scope>
    <source>
        <strain evidence="9 10">LSe6-4</strain>
    </source>
</reference>
<comment type="similarity">
    <text evidence="6">Belongs to the NnrD/CARKD family.</text>
</comment>
<comment type="function">
    <text evidence="6">Catalyzes the dehydration of the S-form of NAD(P)HX at the expense of ADP, which is converted to AMP. Together with NAD(P)HX epimerase, which catalyzes the epimerization of the S- and R-forms, the enzyme allows the repair of both epimers of NAD(P)HX, a damaged form of NAD(P)H that is a result of enzymatic or heat-dependent hydration.</text>
</comment>
<evidence type="ECO:0000259" key="8">
    <source>
        <dbReference type="PROSITE" id="PS51383"/>
    </source>
</evidence>
<keyword evidence="5 6" id="KW-0456">Lyase</keyword>
<dbReference type="SUPFAM" id="SSF53613">
    <property type="entry name" value="Ribokinase-like"/>
    <property type="match status" value="1"/>
</dbReference>
<evidence type="ECO:0000313" key="9">
    <source>
        <dbReference type="EMBL" id="MEZ0166617.1"/>
    </source>
</evidence>
<feature type="binding site" evidence="6">
    <location>
        <position position="252"/>
    </location>
    <ligand>
        <name>(6S)-NADPHX</name>
        <dbReference type="ChEBI" id="CHEBI:64076"/>
    </ligand>
</feature>
<dbReference type="EMBL" id="JBGFTU010000025">
    <property type="protein sequence ID" value="MEZ0166617.1"/>
    <property type="molecule type" value="Genomic_DNA"/>
</dbReference>
<keyword evidence="2 6" id="KW-0067">ATP-binding</keyword>
<feature type="binding site" evidence="6">
    <location>
        <position position="134"/>
    </location>
    <ligand>
        <name>(6S)-NADPHX</name>
        <dbReference type="ChEBI" id="CHEBI:64076"/>
    </ligand>
</feature>
<feature type="compositionally biased region" description="Basic and acidic residues" evidence="7">
    <location>
        <begin position="1"/>
        <end position="21"/>
    </location>
</feature>
<feature type="domain" description="YjeF C-terminal" evidence="8">
    <location>
        <begin position="26"/>
        <end position="311"/>
    </location>
</feature>
<comment type="catalytic activity">
    <reaction evidence="6">
        <text>(6S)-NADHX + ADP = AMP + phosphate + NADH + H(+)</text>
        <dbReference type="Rhea" id="RHEA:32223"/>
        <dbReference type="ChEBI" id="CHEBI:15378"/>
        <dbReference type="ChEBI" id="CHEBI:43474"/>
        <dbReference type="ChEBI" id="CHEBI:57945"/>
        <dbReference type="ChEBI" id="CHEBI:64074"/>
        <dbReference type="ChEBI" id="CHEBI:456215"/>
        <dbReference type="ChEBI" id="CHEBI:456216"/>
        <dbReference type="EC" id="4.2.1.136"/>
    </reaction>
</comment>
<dbReference type="PANTHER" id="PTHR12592">
    <property type="entry name" value="ATP-DEPENDENT (S)-NAD(P)H-HYDRATE DEHYDRATASE FAMILY MEMBER"/>
    <property type="match status" value="1"/>
</dbReference>
<gene>
    <name evidence="6" type="primary">nnrD</name>
    <name evidence="9" type="ORF">AB2L27_17810</name>
</gene>
<evidence type="ECO:0000256" key="5">
    <source>
        <dbReference type="ARBA" id="ARBA00023239"/>
    </source>
</evidence>
<comment type="subunit">
    <text evidence="6">Homotetramer.</text>
</comment>
<dbReference type="InterPro" id="IPR029056">
    <property type="entry name" value="Ribokinase-like"/>
</dbReference>
<dbReference type="Pfam" id="PF01256">
    <property type="entry name" value="Carb_kinase"/>
    <property type="match status" value="1"/>
</dbReference>
<evidence type="ECO:0000256" key="7">
    <source>
        <dbReference type="SAM" id="MobiDB-lite"/>
    </source>
</evidence>
<keyword evidence="4 6" id="KW-0520">NAD</keyword>
<evidence type="ECO:0000256" key="3">
    <source>
        <dbReference type="ARBA" id="ARBA00022857"/>
    </source>
</evidence>
<comment type="catalytic activity">
    <reaction evidence="6">
        <text>(6S)-NADPHX + ADP = AMP + phosphate + NADPH + H(+)</text>
        <dbReference type="Rhea" id="RHEA:32235"/>
        <dbReference type="ChEBI" id="CHEBI:15378"/>
        <dbReference type="ChEBI" id="CHEBI:43474"/>
        <dbReference type="ChEBI" id="CHEBI:57783"/>
        <dbReference type="ChEBI" id="CHEBI:64076"/>
        <dbReference type="ChEBI" id="CHEBI:456215"/>
        <dbReference type="ChEBI" id="CHEBI:456216"/>
        <dbReference type="EC" id="4.2.1.136"/>
    </reaction>
</comment>
<comment type="caution">
    <text evidence="9">The sequence shown here is derived from an EMBL/GenBank/DDBJ whole genome shotgun (WGS) entry which is preliminary data.</text>
</comment>
<dbReference type="NCBIfam" id="TIGR00196">
    <property type="entry name" value="yjeF_cterm"/>
    <property type="match status" value="1"/>
</dbReference>
<dbReference type="RefSeq" id="WP_370442834.1">
    <property type="nucleotide sequence ID" value="NZ_JBGFTU010000025.1"/>
</dbReference>
<dbReference type="Proteomes" id="UP001565927">
    <property type="component" value="Unassembled WGS sequence"/>
</dbReference>
<dbReference type="PANTHER" id="PTHR12592:SF0">
    <property type="entry name" value="ATP-DEPENDENT (S)-NAD(P)H-HYDRATE DEHYDRATASE"/>
    <property type="match status" value="1"/>
</dbReference>
<protein>
    <recommendedName>
        <fullName evidence="6">ADP-dependent (S)-NAD(P)H-hydrate dehydratase</fullName>
        <ecNumber evidence="6">4.2.1.136</ecNumber>
    </recommendedName>
    <alternativeName>
        <fullName evidence="6">ADP-dependent NAD(P)HX dehydratase</fullName>
    </alternativeName>
</protein>
<evidence type="ECO:0000256" key="1">
    <source>
        <dbReference type="ARBA" id="ARBA00022741"/>
    </source>
</evidence>
<comment type="cofactor">
    <cofactor evidence="6">
        <name>Mg(2+)</name>
        <dbReference type="ChEBI" id="CHEBI:18420"/>
    </cofactor>
</comment>
<evidence type="ECO:0000256" key="4">
    <source>
        <dbReference type="ARBA" id="ARBA00023027"/>
    </source>
</evidence>
<accession>A0ABV4H4V5</accession>
<keyword evidence="1 6" id="KW-0547">Nucleotide-binding</keyword>
<keyword evidence="3 6" id="KW-0521">NADP</keyword>
<dbReference type="PROSITE" id="PS51383">
    <property type="entry name" value="YJEF_C_3"/>
    <property type="match status" value="1"/>
</dbReference>
<dbReference type="Gene3D" id="3.40.1190.20">
    <property type="match status" value="1"/>
</dbReference>
<evidence type="ECO:0000313" key="10">
    <source>
        <dbReference type="Proteomes" id="UP001565927"/>
    </source>
</evidence>
<keyword evidence="10" id="KW-1185">Reference proteome</keyword>
<dbReference type="EC" id="4.2.1.136" evidence="6"/>